<feature type="region of interest" description="Disordered" evidence="1">
    <location>
        <begin position="1"/>
        <end position="35"/>
    </location>
</feature>
<dbReference type="Proteomes" id="UP000076154">
    <property type="component" value="Unassembled WGS sequence"/>
</dbReference>
<sequence length="491" mass="53991">MIVSPRSIANSRVGSPTPSGTSRSSDGLPFHRSPSVNDFQIEKVPKSSSYGGRRSMDRVDPGFEEGLLFRDYVSRFLVVRNRPYSVCGRIPLDSSQLVLFFRSKSGITHSLDFPIDVDYNTPPALDVLVAACRPHQTTEIDEYPDRESLFYPTNLPINSTLDLANHPILDAVQTTLFPNLPPGHYLTAMKDKLEVVGGGGRMGPQPQSLRNDGRSATIIVTLPVRFRGGALVVRGPDGTHEKYFGRGGKNGDIEWTAFLPDCDYEVETVQRGCRISMSYGVFLRTFGPSTVNPDCLIHPSDDFLDLLAPVLNMSRGRKIAFYLNYDYDVNPAEALAESLVPLLKGGDSLLYHAIKLYKLSPELHWTAGGYIWPVDRTLEFFGEDIAGTKLKSLVTGRMPLGVLNGARTPVPPIRGPFNIGSGYSDIGDDEVDNLRSRVEDSGAIPLTEADITILTDWNTPTPVVGKERVYFVSGGELEKLVVNVLLVAYVP</sequence>
<evidence type="ECO:0000313" key="2">
    <source>
        <dbReference type="EMBL" id="RDB17302.1"/>
    </source>
</evidence>
<organism evidence="2 3">
    <name type="scientific">Hypsizygus marmoreus</name>
    <name type="common">White beech mushroom</name>
    <name type="synonym">Agaricus marmoreus</name>
    <dbReference type="NCBI Taxonomy" id="39966"/>
    <lineage>
        <taxon>Eukaryota</taxon>
        <taxon>Fungi</taxon>
        <taxon>Dikarya</taxon>
        <taxon>Basidiomycota</taxon>
        <taxon>Agaricomycotina</taxon>
        <taxon>Agaricomycetes</taxon>
        <taxon>Agaricomycetidae</taxon>
        <taxon>Agaricales</taxon>
        <taxon>Tricholomatineae</taxon>
        <taxon>Lyophyllaceae</taxon>
        <taxon>Hypsizygus</taxon>
    </lineage>
</organism>
<keyword evidence="3" id="KW-1185">Reference proteome</keyword>
<evidence type="ECO:0000313" key="3">
    <source>
        <dbReference type="Proteomes" id="UP000076154"/>
    </source>
</evidence>
<dbReference type="OrthoDB" id="3166447at2759"/>
<evidence type="ECO:0000256" key="1">
    <source>
        <dbReference type="SAM" id="MobiDB-lite"/>
    </source>
</evidence>
<proteinExistence type="predicted"/>
<gene>
    <name evidence="2" type="ORF">Hypma_001914</name>
</gene>
<protein>
    <submittedName>
        <fullName evidence="2">Uncharacterized protein</fullName>
    </submittedName>
</protein>
<dbReference type="AlphaFoldDB" id="A0A369J7C0"/>
<dbReference type="EMBL" id="LUEZ02000113">
    <property type="protein sequence ID" value="RDB17302.1"/>
    <property type="molecule type" value="Genomic_DNA"/>
</dbReference>
<reference evidence="2" key="1">
    <citation type="submission" date="2018-04" db="EMBL/GenBank/DDBJ databases">
        <title>Whole genome sequencing of Hypsizygus marmoreus.</title>
        <authorList>
            <person name="Choi I.-G."/>
            <person name="Min B."/>
            <person name="Kim J.-G."/>
            <person name="Kim S."/>
            <person name="Oh Y.-L."/>
            <person name="Kong W.-S."/>
            <person name="Park H."/>
            <person name="Jeong J."/>
            <person name="Song E.-S."/>
        </authorList>
    </citation>
    <scope>NUCLEOTIDE SEQUENCE [LARGE SCALE GENOMIC DNA]</scope>
    <source>
        <strain evidence="2">51987-8</strain>
    </source>
</reference>
<feature type="compositionally biased region" description="Low complexity" evidence="1">
    <location>
        <begin position="14"/>
        <end position="25"/>
    </location>
</feature>
<dbReference type="InParanoid" id="A0A369J7C0"/>
<name>A0A369J7C0_HYPMA</name>
<accession>A0A369J7C0</accession>
<comment type="caution">
    <text evidence="2">The sequence shown here is derived from an EMBL/GenBank/DDBJ whole genome shotgun (WGS) entry which is preliminary data.</text>
</comment>